<dbReference type="PROSITE" id="PS51352">
    <property type="entry name" value="THIOREDOXIN_2"/>
    <property type="match status" value="1"/>
</dbReference>
<dbReference type="InterPro" id="IPR013766">
    <property type="entry name" value="Thioredoxin_domain"/>
</dbReference>
<evidence type="ECO:0000256" key="2">
    <source>
        <dbReference type="ARBA" id="ARBA00023008"/>
    </source>
</evidence>
<dbReference type="Gene3D" id="3.40.30.10">
    <property type="entry name" value="Glutaredoxin"/>
    <property type="match status" value="1"/>
</dbReference>
<evidence type="ECO:0000313" key="6">
    <source>
        <dbReference type="EMBL" id="NDW07843.1"/>
    </source>
</evidence>
<comment type="caution">
    <text evidence="6">The sequence shown here is derived from an EMBL/GenBank/DDBJ whole genome shotgun (WGS) entry which is preliminary data.</text>
</comment>
<dbReference type="RefSeq" id="WP_163466299.1">
    <property type="nucleotide sequence ID" value="NZ_JAAAMG010000041.1"/>
</dbReference>
<dbReference type="AlphaFoldDB" id="A0A6N9T8U4"/>
<dbReference type="InterPro" id="IPR036249">
    <property type="entry name" value="Thioredoxin-like_sf"/>
</dbReference>
<dbReference type="InterPro" id="IPR003782">
    <property type="entry name" value="SCO1/SenC"/>
</dbReference>
<evidence type="ECO:0000256" key="1">
    <source>
        <dbReference type="ARBA" id="ARBA00010996"/>
    </source>
</evidence>
<dbReference type="FunFam" id="3.40.30.10:FF:000013">
    <property type="entry name" value="Blast:Protein SCO1 homolog, mitochondrial"/>
    <property type="match status" value="1"/>
</dbReference>
<feature type="domain" description="Thioredoxin" evidence="5">
    <location>
        <begin position="44"/>
        <end position="205"/>
    </location>
</feature>
<comment type="similarity">
    <text evidence="1">Belongs to the SCO1/2 family.</text>
</comment>
<dbReference type="GO" id="GO:0046872">
    <property type="term" value="F:metal ion binding"/>
    <property type="evidence" value="ECO:0007669"/>
    <property type="project" value="UniProtKB-KW"/>
</dbReference>
<feature type="binding site" evidence="3">
    <location>
        <position position="170"/>
    </location>
    <ligand>
        <name>Cu cation</name>
        <dbReference type="ChEBI" id="CHEBI:23378"/>
    </ligand>
</feature>
<dbReference type="PANTHER" id="PTHR12151:SF25">
    <property type="entry name" value="LINALOOL DEHYDRATASE_ISOMERASE DOMAIN-CONTAINING PROTEIN"/>
    <property type="match status" value="1"/>
</dbReference>
<keyword evidence="2 3" id="KW-0186">Copper</keyword>
<name>A0A6N9T8U4_9HYPH</name>
<feature type="binding site" evidence="3">
    <location>
        <position position="82"/>
    </location>
    <ligand>
        <name>Cu cation</name>
        <dbReference type="ChEBI" id="CHEBI:23378"/>
    </ligand>
</feature>
<reference evidence="6 7" key="1">
    <citation type="submission" date="2020-01" db="EMBL/GenBank/DDBJ databases">
        <title>Jiella pacifica sp. nov.</title>
        <authorList>
            <person name="Xue Z."/>
            <person name="Zhu S."/>
            <person name="Chen J."/>
            <person name="Yang J."/>
        </authorList>
    </citation>
    <scope>NUCLEOTIDE SEQUENCE [LARGE SCALE GENOMIC DNA]</scope>
    <source>
        <strain evidence="6 7">40Bstr34</strain>
    </source>
</reference>
<protein>
    <submittedName>
        <fullName evidence="6">Redoxin domain-containing protein</fullName>
    </submittedName>
</protein>
<evidence type="ECO:0000256" key="4">
    <source>
        <dbReference type="PIRSR" id="PIRSR603782-2"/>
    </source>
</evidence>
<evidence type="ECO:0000256" key="3">
    <source>
        <dbReference type="PIRSR" id="PIRSR603782-1"/>
    </source>
</evidence>
<keyword evidence="4" id="KW-1015">Disulfide bond</keyword>
<feature type="disulfide bond" description="Redox-active" evidence="4">
    <location>
        <begin position="82"/>
        <end position="86"/>
    </location>
</feature>
<organism evidence="6 7">
    <name type="scientific">Jiella pacifica</name>
    <dbReference type="NCBI Taxonomy" id="2696469"/>
    <lineage>
        <taxon>Bacteria</taxon>
        <taxon>Pseudomonadati</taxon>
        <taxon>Pseudomonadota</taxon>
        <taxon>Alphaproteobacteria</taxon>
        <taxon>Hyphomicrobiales</taxon>
        <taxon>Aurantimonadaceae</taxon>
        <taxon>Jiella</taxon>
    </lineage>
</organism>
<dbReference type="Pfam" id="PF02630">
    <property type="entry name" value="SCO1-SenC"/>
    <property type="match status" value="1"/>
</dbReference>
<gene>
    <name evidence="6" type="ORF">GTK09_25905</name>
</gene>
<accession>A0A6N9T8U4</accession>
<proteinExistence type="inferred from homology"/>
<evidence type="ECO:0000313" key="7">
    <source>
        <dbReference type="Proteomes" id="UP000469011"/>
    </source>
</evidence>
<keyword evidence="7" id="KW-1185">Reference proteome</keyword>
<dbReference type="Proteomes" id="UP000469011">
    <property type="component" value="Unassembled WGS sequence"/>
</dbReference>
<evidence type="ECO:0000259" key="5">
    <source>
        <dbReference type="PROSITE" id="PS51352"/>
    </source>
</evidence>
<dbReference type="SUPFAM" id="SSF52833">
    <property type="entry name" value="Thioredoxin-like"/>
    <property type="match status" value="1"/>
</dbReference>
<keyword evidence="3" id="KW-0479">Metal-binding</keyword>
<dbReference type="PANTHER" id="PTHR12151">
    <property type="entry name" value="ELECTRON TRANSPORT PROTIN SCO1/SENC FAMILY MEMBER"/>
    <property type="match status" value="1"/>
</dbReference>
<sequence>MSFRTLRWILWSAVTVLFVLLGTVTGLIVLQGSSQPTSTAALSSGVADVGGEFSLVDHNGQRRTWSDFRGKPVALFFGFTNCPDVCPTTLGELSVLLDDLGPQGDDLQVLLISGDPERDTPERLNEYLQSFDPRIVGLTGSEEEIEEAFSAFKAYRAIVPLENGDYTVDHSAGAYLFDREGGFFGILDSHEAKEIQRQKIERLLAT</sequence>
<feature type="binding site" evidence="3">
    <location>
        <position position="86"/>
    </location>
    <ligand>
        <name>Cu cation</name>
        <dbReference type="ChEBI" id="CHEBI:23378"/>
    </ligand>
</feature>
<dbReference type="EMBL" id="JAAAMG010000041">
    <property type="protein sequence ID" value="NDW07843.1"/>
    <property type="molecule type" value="Genomic_DNA"/>
</dbReference>
<dbReference type="CDD" id="cd02968">
    <property type="entry name" value="SCO"/>
    <property type="match status" value="1"/>
</dbReference>